<organism evidence="1 2">
    <name type="scientific">Dictyostelium firmibasis</name>
    <dbReference type="NCBI Taxonomy" id="79012"/>
    <lineage>
        <taxon>Eukaryota</taxon>
        <taxon>Amoebozoa</taxon>
        <taxon>Evosea</taxon>
        <taxon>Eumycetozoa</taxon>
        <taxon>Dictyostelia</taxon>
        <taxon>Dictyosteliales</taxon>
        <taxon>Dictyosteliaceae</taxon>
        <taxon>Dictyostelium</taxon>
    </lineage>
</organism>
<reference evidence="1 2" key="1">
    <citation type="submission" date="2023-11" db="EMBL/GenBank/DDBJ databases">
        <title>Dfirmibasis_genome.</title>
        <authorList>
            <person name="Edelbroek B."/>
            <person name="Kjellin J."/>
            <person name="Jerlstrom-Hultqvist J."/>
            <person name="Soderbom F."/>
        </authorList>
    </citation>
    <scope>NUCLEOTIDE SEQUENCE [LARGE SCALE GENOMIC DNA]</scope>
    <source>
        <strain evidence="1 2">TNS-C-14</strain>
    </source>
</reference>
<name>A0AAN7TV38_9MYCE</name>
<comment type="caution">
    <text evidence="1">The sequence shown here is derived from an EMBL/GenBank/DDBJ whole genome shotgun (WGS) entry which is preliminary data.</text>
</comment>
<keyword evidence="2" id="KW-1185">Reference proteome</keyword>
<sequence length="92" mass="11054">MTKTEDIPIVFIEKKNIQEKILDIDVDKKHKERIARTYEFIVKADKTCKEHLVLQEILDQCFFKQKQSYMKNCRPIVMEYLDKIAKIDEGDF</sequence>
<proteinExistence type="predicted"/>
<dbReference type="AlphaFoldDB" id="A0AAN7TV38"/>
<protein>
    <submittedName>
        <fullName evidence="1">Uncharacterized protein</fullName>
    </submittedName>
</protein>
<dbReference type="Proteomes" id="UP001344447">
    <property type="component" value="Unassembled WGS sequence"/>
</dbReference>
<accession>A0AAN7TV38</accession>
<dbReference type="EMBL" id="JAVFKY010000005">
    <property type="protein sequence ID" value="KAK5576118.1"/>
    <property type="molecule type" value="Genomic_DNA"/>
</dbReference>
<evidence type="ECO:0000313" key="1">
    <source>
        <dbReference type="EMBL" id="KAK5576118.1"/>
    </source>
</evidence>
<evidence type="ECO:0000313" key="2">
    <source>
        <dbReference type="Proteomes" id="UP001344447"/>
    </source>
</evidence>
<gene>
    <name evidence="1" type="ORF">RB653_007258</name>
</gene>